<dbReference type="GO" id="GO:0003677">
    <property type="term" value="F:DNA binding"/>
    <property type="evidence" value="ECO:0007669"/>
    <property type="project" value="TreeGrafter"/>
</dbReference>
<accession>A0A9P3PYC5</accession>
<keyword evidence="3" id="KW-1185">Reference proteome</keyword>
<evidence type="ECO:0000313" key="2">
    <source>
        <dbReference type="EMBL" id="GLB43834.1"/>
    </source>
</evidence>
<comment type="caution">
    <text evidence="2">The sequence shown here is derived from an EMBL/GenBank/DDBJ whole genome shotgun (WGS) entry which is preliminary data.</text>
</comment>
<dbReference type="InterPro" id="IPR050863">
    <property type="entry name" value="CenT-Element_Derived"/>
</dbReference>
<sequence>MGNLIDEEAVVDLLKKAADYERGLTRLTSQQKSLVEKLKELNGEVKKAVLLGNKRKRPEERKQSLKQRSKKPSLGFYYRNNAKAWMTAKIYQEWHRDWNEKLQQQNRHILLLQDNFSAHIALDDLTNICVKNCKPNLTAHIQPNDAGIIYCFKAHYRSKFVSRAIDRYDNDIAPALIYEIDQLEARSWLCASLTLRGASCPSREGCFELEELLNPLSEQELIGKVSEEEIFKSVQDMLEAEQMMEVNGGDDVDKDTVEVKPTRKEALTAAFTLQKYVADINEPFARKLEGILASFGRQIWLEEVCRMETTYDYFTRN</sequence>
<name>A0A9P3PYC5_LYOSH</name>
<proteinExistence type="predicted"/>
<evidence type="ECO:0000313" key="3">
    <source>
        <dbReference type="Proteomes" id="UP001063166"/>
    </source>
</evidence>
<gene>
    <name evidence="2" type="ORF">LshimejAT787_1500180</name>
</gene>
<dbReference type="AlphaFoldDB" id="A0A9P3PYC5"/>
<dbReference type="Pfam" id="PF03184">
    <property type="entry name" value="DDE_1"/>
    <property type="match status" value="1"/>
</dbReference>
<reference evidence="2" key="1">
    <citation type="submission" date="2022-07" db="EMBL/GenBank/DDBJ databases">
        <title>The genome of Lyophyllum shimeji provides insight into the initial evolution of ectomycorrhizal fungal genome.</title>
        <authorList>
            <person name="Kobayashi Y."/>
            <person name="Shibata T."/>
            <person name="Hirakawa H."/>
            <person name="Shigenobu S."/>
            <person name="Nishiyama T."/>
            <person name="Yamada A."/>
            <person name="Hasebe M."/>
            <person name="Kawaguchi M."/>
        </authorList>
    </citation>
    <scope>NUCLEOTIDE SEQUENCE</scope>
    <source>
        <strain evidence="2">AT787</strain>
    </source>
</reference>
<dbReference type="GO" id="GO:0005634">
    <property type="term" value="C:nucleus"/>
    <property type="evidence" value="ECO:0007669"/>
    <property type="project" value="TreeGrafter"/>
</dbReference>
<dbReference type="PANTHER" id="PTHR19303">
    <property type="entry name" value="TRANSPOSON"/>
    <property type="match status" value="1"/>
</dbReference>
<evidence type="ECO:0000259" key="1">
    <source>
        <dbReference type="Pfam" id="PF03184"/>
    </source>
</evidence>
<dbReference type="PANTHER" id="PTHR19303:SF73">
    <property type="entry name" value="PROTEIN PDC2"/>
    <property type="match status" value="1"/>
</dbReference>
<dbReference type="Proteomes" id="UP001063166">
    <property type="component" value="Unassembled WGS sequence"/>
</dbReference>
<feature type="domain" description="DDE-1" evidence="1">
    <location>
        <begin position="62"/>
        <end position="173"/>
    </location>
</feature>
<dbReference type="OrthoDB" id="162969at2759"/>
<dbReference type="EMBL" id="BRPK01000015">
    <property type="protein sequence ID" value="GLB43834.1"/>
    <property type="molecule type" value="Genomic_DNA"/>
</dbReference>
<dbReference type="InterPro" id="IPR004875">
    <property type="entry name" value="DDE_SF_endonuclease_dom"/>
</dbReference>
<organism evidence="2 3">
    <name type="scientific">Lyophyllum shimeji</name>
    <name type="common">Hon-shimeji</name>
    <name type="synonym">Tricholoma shimeji</name>
    <dbReference type="NCBI Taxonomy" id="47721"/>
    <lineage>
        <taxon>Eukaryota</taxon>
        <taxon>Fungi</taxon>
        <taxon>Dikarya</taxon>
        <taxon>Basidiomycota</taxon>
        <taxon>Agaricomycotina</taxon>
        <taxon>Agaricomycetes</taxon>
        <taxon>Agaricomycetidae</taxon>
        <taxon>Agaricales</taxon>
        <taxon>Tricholomatineae</taxon>
        <taxon>Lyophyllaceae</taxon>
        <taxon>Lyophyllum</taxon>
    </lineage>
</organism>
<protein>
    <submittedName>
        <fullName evidence="2">CENP-B ARS binding protein-like protein</fullName>
    </submittedName>
</protein>